<gene>
    <name evidence="2" type="ORF">ILEXP_LOCUS21534</name>
</gene>
<feature type="compositionally biased region" description="Polar residues" evidence="1">
    <location>
        <begin position="68"/>
        <end position="78"/>
    </location>
</feature>
<evidence type="ECO:0000256" key="1">
    <source>
        <dbReference type="SAM" id="MobiDB-lite"/>
    </source>
</evidence>
<accession>A0ABC8SFI8</accession>
<keyword evidence="3" id="KW-1185">Reference proteome</keyword>
<feature type="compositionally biased region" description="Low complexity" evidence="1">
    <location>
        <begin position="14"/>
        <end position="33"/>
    </location>
</feature>
<reference evidence="2 3" key="1">
    <citation type="submission" date="2024-02" db="EMBL/GenBank/DDBJ databases">
        <authorList>
            <person name="Vignale AGUSTIN F."/>
            <person name="Sosa J E."/>
            <person name="Modenutti C."/>
        </authorList>
    </citation>
    <scope>NUCLEOTIDE SEQUENCE [LARGE SCALE GENOMIC DNA]</scope>
</reference>
<dbReference type="PANTHER" id="PTHR37371">
    <property type="entry name" value="OS08G0180400 PROTEIN"/>
    <property type="match status" value="1"/>
</dbReference>
<organism evidence="2 3">
    <name type="scientific">Ilex paraguariensis</name>
    <name type="common">yerba mate</name>
    <dbReference type="NCBI Taxonomy" id="185542"/>
    <lineage>
        <taxon>Eukaryota</taxon>
        <taxon>Viridiplantae</taxon>
        <taxon>Streptophyta</taxon>
        <taxon>Embryophyta</taxon>
        <taxon>Tracheophyta</taxon>
        <taxon>Spermatophyta</taxon>
        <taxon>Magnoliopsida</taxon>
        <taxon>eudicotyledons</taxon>
        <taxon>Gunneridae</taxon>
        <taxon>Pentapetalae</taxon>
        <taxon>asterids</taxon>
        <taxon>campanulids</taxon>
        <taxon>Aquifoliales</taxon>
        <taxon>Aquifoliaceae</taxon>
        <taxon>Ilex</taxon>
    </lineage>
</organism>
<proteinExistence type="predicted"/>
<protein>
    <submittedName>
        <fullName evidence="2">Uncharacterized protein</fullName>
    </submittedName>
</protein>
<dbReference type="EMBL" id="CAUOFW020002369">
    <property type="protein sequence ID" value="CAK9153297.1"/>
    <property type="molecule type" value="Genomic_DNA"/>
</dbReference>
<feature type="region of interest" description="Disordered" evidence="1">
    <location>
        <begin position="46"/>
        <end position="78"/>
    </location>
</feature>
<evidence type="ECO:0000313" key="3">
    <source>
        <dbReference type="Proteomes" id="UP001642360"/>
    </source>
</evidence>
<sequence length="201" mass="22104">MAKRSRKESSAADLLVSPLPKTSPSKSPSESPVEFEFKLNAFNTTTSSSKKNFNRKNCGASTPVPMQPTGSPPSLKNLSTISDLKNLAVSKMESIKRQLDRSHLEILKDVEASQSRLHKRFKIQTQACQQVMDEADRECKKMVDQIDESREAMKASYAEFIAAAQASASRACKTSIPKLSQSFEKAIDAIKSRYGIPSTSA</sequence>
<evidence type="ECO:0000313" key="2">
    <source>
        <dbReference type="EMBL" id="CAK9153297.1"/>
    </source>
</evidence>
<comment type="caution">
    <text evidence="2">The sequence shown here is derived from an EMBL/GenBank/DDBJ whole genome shotgun (WGS) entry which is preliminary data.</text>
</comment>
<dbReference type="Proteomes" id="UP001642360">
    <property type="component" value="Unassembled WGS sequence"/>
</dbReference>
<name>A0ABC8SFI8_9AQUA</name>
<feature type="region of interest" description="Disordered" evidence="1">
    <location>
        <begin position="1"/>
        <end position="33"/>
    </location>
</feature>
<dbReference type="PANTHER" id="PTHR37371:SF1">
    <property type="entry name" value="KINESIN-LIKE PROTEIN"/>
    <property type="match status" value="1"/>
</dbReference>
<dbReference type="AlphaFoldDB" id="A0ABC8SFI8"/>